<dbReference type="EMBL" id="JAQQWE010000006">
    <property type="protein sequence ID" value="KAK7949045.1"/>
    <property type="molecule type" value="Genomic_DNA"/>
</dbReference>
<feature type="region of interest" description="Disordered" evidence="1">
    <location>
        <begin position="154"/>
        <end position="186"/>
    </location>
</feature>
<keyword evidence="2" id="KW-0472">Membrane</keyword>
<keyword evidence="3" id="KW-0732">Signal</keyword>
<sequence>MPRFRFIIFIPFVTSALAFALHLILLTSGADVTTQPAGYFLLSIDTSHVFERIIVVKNTNNATQAVGQNNGTDTGNGGGEGIGTSTGTATGTPAGISITTSAVTSTATPTTGITTTDTPTGTQTAAPSSTSTGGLLGDLGNLIPDALKPDNFIPDLFNGSGSGPGSGSDSGSSGGGGSGSGGTDSDCGGGLIGGIGSLLPNLKGSATARETAEDARTGVRQFFGRVRTGVDQFWNGLVQRLENRFVDSVKKLAPGINKFISGLIGGLTREVNDQIQGGREVAGIKDRYDIFYSNICSGNLRDRNDPNSVQYTDCGSIKDLTKPSNEAPEKRTTFFVIGTTNITFPFLEPGAVDLGSATVALDFVSTVNLASLYISLVTSILNFALAPIRELVLANILFASLTPGSLLVGAVASTLIMAVLRDLAKDVGRALSVDAGLGAPALVMLWFSWALSLATAGFWDLYWFVYMRREVWVKMKKPADEVGSWKRTFAGARRRRRVREEGEEELMDEEERGELDSWRKKSFADAR</sequence>
<keyword evidence="5" id="KW-1185">Reference proteome</keyword>
<feature type="compositionally biased region" description="Acidic residues" evidence="1">
    <location>
        <begin position="501"/>
        <end position="513"/>
    </location>
</feature>
<feature type="compositionally biased region" description="Gly residues" evidence="1">
    <location>
        <begin position="74"/>
        <end position="84"/>
    </location>
</feature>
<dbReference type="PANTHER" id="PTHR28019:SF7">
    <property type="entry name" value="SUR7 PROTEIN"/>
    <property type="match status" value="1"/>
</dbReference>
<dbReference type="RefSeq" id="XP_066698551.1">
    <property type="nucleotide sequence ID" value="XM_066846153.1"/>
</dbReference>
<evidence type="ECO:0000256" key="2">
    <source>
        <dbReference type="SAM" id="Phobius"/>
    </source>
</evidence>
<protein>
    <recommendedName>
        <fullName evidence="6">Sur7 protein</fullName>
    </recommendedName>
</protein>
<feature type="compositionally biased region" description="Low complexity" evidence="1">
    <location>
        <begin position="85"/>
        <end position="127"/>
    </location>
</feature>
<feature type="signal peptide" evidence="3">
    <location>
        <begin position="1"/>
        <end position="20"/>
    </location>
</feature>
<reference evidence="4 5" key="1">
    <citation type="submission" date="2023-01" db="EMBL/GenBank/DDBJ databases">
        <title>Analysis of 21 Apiospora genomes using comparative genomics revels a genus with tremendous synthesis potential of carbohydrate active enzymes and secondary metabolites.</title>
        <authorList>
            <person name="Sorensen T."/>
        </authorList>
    </citation>
    <scope>NUCLEOTIDE SEQUENCE [LARGE SCALE GENOMIC DNA]</scope>
    <source>
        <strain evidence="4 5">CBS 24483</strain>
    </source>
</reference>
<feature type="compositionally biased region" description="Basic and acidic residues" evidence="1">
    <location>
        <begin position="514"/>
        <end position="527"/>
    </location>
</feature>
<proteinExistence type="predicted"/>
<organism evidence="4 5">
    <name type="scientific">Apiospora aurea</name>
    <dbReference type="NCBI Taxonomy" id="335848"/>
    <lineage>
        <taxon>Eukaryota</taxon>
        <taxon>Fungi</taxon>
        <taxon>Dikarya</taxon>
        <taxon>Ascomycota</taxon>
        <taxon>Pezizomycotina</taxon>
        <taxon>Sordariomycetes</taxon>
        <taxon>Xylariomycetidae</taxon>
        <taxon>Amphisphaeriales</taxon>
        <taxon>Apiosporaceae</taxon>
        <taxon>Apiospora</taxon>
    </lineage>
</organism>
<dbReference type="Proteomes" id="UP001391051">
    <property type="component" value="Unassembled WGS sequence"/>
</dbReference>
<dbReference type="PANTHER" id="PTHR28019">
    <property type="entry name" value="CELL MEMBRANE PROTEIN YLR413W-RELATED"/>
    <property type="match status" value="1"/>
</dbReference>
<feature type="transmembrane region" description="Helical" evidence="2">
    <location>
        <begin position="440"/>
        <end position="466"/>
    </location>
</feature>
<feature type="transmembrane region" description="Helical" evidence="2">
    <location>
        <begin position="392"/>
        <end position="420"/>
    </location>
</feature>
<feature type="region of interest" description="Disordered" evidence="1">
    <location>
        <begin position="498"/>
        <end position="527"/>
    </location>
</feature>
<evidence type="ECO:0000313" key="4">
    <source>
        <dbReference type="EMBL" id="KAK7949045.1"/>
    </source>
</evidence>
<dbReference type="GeneID" id="92079215"/>
<keyword evidence="2" id="KW-0812">Transmembrane</keyword>
<name>A0ABR1Q9C3_9PEZI</name>
<evidence type="ECO:0000256" key="3">
    <source>
        <dbReference type="SAM" id="SignalP"/>
    </source>
</evidence>
<dbReference type="InterPro" id="IPR052413">
    <property type="entry name" value="SUR7_domain"/>
</dbReference>
<evidence type="ECO:0008006" key="6">
    <source>
        <dbReference type="Google" id="ProtNLM"/>
    </source>
</evidence>
<feature type="compositionally biased region" description="Gly residues" evidence="1">
    <location>
        <begin position="160"/>
        <end position="186"/>
    </location>
</feature>
<accession>A0ABR1Q9C3</accession>
<feature type="transmembrane region" description="Helical" evidence="2">
    <location>
        <begin position="363"/>
        <end position="385"/>
    </location>
</feature>
<gene>
    <name evidence="4" type="ORF">PG986_009931</name>
</gene>
<comment type="caution">
    <text evidence="4">The sequence shown here is derived from an EMBL/GenBank/DDBJ whole genome shotgun (WGS) entry which is preliminary data.</text>
</comment>
<feature type="region of interest" description="Disordered" evidence="1">
    <location>
        <begin position="66"/>
        <end position="137"/>
    </location>
</feature>
<evidence type="ECO:0000256" key="1">
    <source>
        <dbReference type="SAM" id="MobiDB-lite"/>
    </source>
</evidence>
<feature type="chain" id="PRO_5047521769" description="Sur7 protein" evidence="3">
    <location>
        <begin position="21"/>
        <end position="527"/>
    </location>
</feature>
<evidence type="ECO:0000313" key="5">
    <source>
        <dbReference type="Proteomes" id="UP001391051"/>
    </source>
</evidence>
<keyword evidence="2" id="KW-1133">Transmembrane helix</keyword>